<evidence type="ECO:0000313" key="3">
    <source>
        <dbReference type="Proteomes" id="UP001152622"/>
    </source>
</evidence>
<comment type="caution">
    <text evidence="2">The sequence shown here is derived from an EMBL/GenBank/DDBJ whole genome shotgun (WGS) entry which is preliminary data.</text>
</comment>
<reference evidence="2" key="1">
    <citation type="journal article" date="2023" name="Science">
        <title>Genome structures resolve the early diversification of teleost fishes.</title>
        <authorList>
            <person name="Parey E."/>
            <person name="Louis A."/>
            <person name="Montfort J."/>
            <person name="Bouchez O."/>
            <person name="Roques C."/>
            <person name="Iampietro C."/>
            <person name="Lluch J."/>
            <person name="Castinel A."/>
            <person name="Donnadieu C."/>
            <person name="Desvignes T."/>
            <person name="Floi Bucao C."/>
            <person name="Jouanno E."/>
            <person name="Wen M."/>
            <person name="Mejri S."/>
            <person name="Dirks R."/>
            <person name="Jansen H."/>
            <person name="Henkel C."/>
            <person name="Chen W.J."/>
            <person name="Zahm M."/>
            <person name="Cabau C."/>
            <person name="Klopp C."/>
            <person name="Thompson A.W."/>
            <person name="Robinson-Rechavi M."/>
            <person name="Braasch I."/>
            <person name="Lecointre G."/>
            <person name="Bobe J."/>
            <person name="Postlethwait J.H."/>
            <person name="Berthelot C."/>
            <person name="Roest Crollius H."/>
            <person name="Guiguen Y."/>
        </authorList>
    </citation>
    <scope>NUCLEOTIDE SEQUENCE</scope>
    <source>
        <strain evidence="2">WJC10195</strain>
    </source>
</reference>
<accession>A0A9Q1EDN5</accession>
<dbReference type="EMBL" id="JAINUF010000019">
    <property type="protein sequence ID" value="KAJ8336892.1"/>
    <property type="molecule type" value="Genomic_DNA"/>
</dbReference>
<protein>
    <submittedName>
        <fullName evidence="2">Uncharacterized protein</fullName>
    </submittedName>
</protein>
<gene>
    <name evidence="2" type="ORF">SKAU_G00381120</name>
</gene>
<dbReference type="Proteomes" id="UP001152622">
    <property type="component" value="Chromosome 19"/>
</dbReference>
<name>A0A9Q1EDN5_SYNKA</name>
<evidence type="ECO:0000313" key="2">
    <source>
        <dbReference type="EMBL" id="KAJ8336892.1"/>
    </source>
</evidence>
<dbReference type="AlphaFoldDB" id="A0A9Q1EDN5"/>
<evidence type="ECO:0000256" key="1">
    <source>
        <dbReference type="SAM" id="MobiDB-lite"/>
    </source>
</evidence>
<organism evidence="2 3">
    <name type="scientific">Synaphobranchus kaupii</name>
    <name type="common">Kaup's arrowtooth eel</name>
    <dbReference type="NCBI Taxonomy" id="118154"/>
    <lineage>
        <taxon>Eukaryota</taxon>
        <taxon>Metazoa</taxon>
        <taxon>Chordata</taxon>
        <taxon>Craniata</taxon>
        <taxon>Vertebrata</taxon>
        <taxon>Euteleostomi</taxon>
        <taxon>Actinopterygii</taxon>
        <taxon>Neopterygii</taxon>
        <taxon>Teleostei</taxon>
        <taxon>Anguilliformes</taxon>
        <taxon>Synaphobranchidae</taxon>
        <taxon>Synaphobranchus</taxon>
    </lineage>
</organism>
<feature type="compositionally biased region" description="Polar residues" evidence="1">
    <location>
        <begin position="33"/>
        <end position="58"/>
    </location>
</feature>
<keyword evidence="3" id="KW-1185">Reference proteome</keyword>
<feature type="region of interest" description="Disordered" evidence="1">
    <location>
        <begin position="26"/>
        <end position="79"/>
    </location>
</feature>
<proteinExistence type="predicted"/>
<sequence length="79" mass="8831">MIDATTPCGKHNREPSSFHQLLLRLTPRRTARSQKASDSPFSRPNRNWVTASRQQQRWQPAGPALGHLGTRSPASRGIT</sequence>